<dbReference type="InterPro" id="IPR009057">
    <property type="entry name" value="Homeodomain-like_sf"/>
</dbReference>
<organism evidence="1">
    <name type="scientific">uncultured Truepera sp</name>
    <dbReference type="NCBI Taxonomy" id="543023"/>
    <lineage>
        <taxon>Bacteria</taxon>
        <taxon>Thermotogati</taxon>
        <taxon>Deinococcota</taxon>
        <taxon>Deinococci</taxon>
        <taxon>Trueperales</taxon>
        <taxon>Trueperaceae</taxon>
        <taxon>Truepera</taxon>
        <taxon>environmental samples</taxon>
    </lineage>
</organism>
<gene>
    <name evidence="1" type="ORF">AVDCRST_MAG86-1301</name>
</gene>
<evidence type="ECO:0000313" key="1">
    <source>
        <dbReference type="EMBL" id="CAA9568442.1"/>
    </source>
</evidence>
<dbReference type="AlphaFoldDB" id="A0A6J4V7B0"/>
<accession>A0A6J4V7B0</accession>
<protein>
    <submittedName>
        <fullName evidence="1">Uncharacterized protein</fullName>
    </submittedName>
</protein>
<dbReference type="Pfam" id="PF13565">
    <property type="entry name" value="HTH_32"/>
    <property type="match status" value="1"/>
</dbReference>
<dbReference type="EMBL" id="CADCWP010000097">
    <property type="protein sequence ID" value="CAA9568442.1"/>
    <property type="molecule type" value="Genomic_DNA"/>
</dbReference>
<proteinExistence type="predicted"/>
<reference evidence="1" key="1">
    <citation type="submission" date="2020-02" db="EMBL/GenBank/DDBJ databases">
        <authorList>
            <person name="Meier V. D."/>
        </authorList>
    </citation>
    <scope>NUCLEOTIDE SEQUENCE</scope>
    <source>
        <strain evidence="1">AVDCRST_MAG86</strain>
    </source>
</reference>
<name>A0A6J4V7B0_9DEIN</name>
<sequence length="159" mass="17945">MLRKMEQNPQLRAKARQRTQVLRLSNQGWTVGQITAYTGRSDTSIGRDFDRWERRGVAGLADSPPPGNNATIGEAARAFLRKCLAEDRTWNAPQLADALAEQLKVRVDPETIRRHLHEMNYSWKRTRYVPAHAPEPQAEHAARAALETLKRGHAQADSA</sequence>
<dbReference type="SUPFAM" id="SSF46689">
    <property type="entry name" value="Homeodomain-like"/>
    <property type="match status" value="1"/>
</dbReference>